<keyword evidence="3" id="KW-1185">Reference proteome</keyword>
<name>A0A2U1T7X2_9CORY</name>
<keyword evidence="1" id="KW-0812">Transmembrane</keyword>
<dbReference type="Proteomes" id="UP000244989">
    <property type="component" value="Unassembled WGS sequence"/>
</dbReference>
<feature type="transmembrane region" description="Helical" evidence="1">
    <location>
        <begin position="20"/>
        <end position="39"/>
    </location>
</feature>
<evidence type="ECO:0000313" key="2">
    <source>
        <dbReference type="EMBL" id="PWC02104.1"/>
    </source>
</evidence>
<dbReference type="OrthoDB" id="4409919at2"/>
<keyword evidence="1" id="KW-0472">Membrane</keyword>
<proteinExistence type="predicted"/>
<evidence type="ECO:0000256" key="1">
    <source>
        <dbReference type="SAM" id="Phobius"/>
    </source>
</evidence>
<keyword evidence="1" id="KW-1133">Transmembrane helix</keyword>
<organism evidence="2 3">
    <name type="scientific">Corynebacterium yudongzhengii</name>
    <dbReference type="NCBI Taxonomy" id="2080740"/>
    <lineage>
        <taxon>Bacteria</taxon>
        <taxon>Bacillati</taxon>
        <taxon>Actinomycetota</taxon>
        <taxon>Actinomycetes</taxon>
        <taxon>Mycobacteriales</taxon>
        <taxon>Corynebacteriaceae</taxon>
        <taxon>Corynebacterium</taxon>
    </lineage>
</organism>
<gene>
    <name evidence="2" type="ORF">DF222_04525</name>
</gene>
<protein>
    <submittedName>
        <fullName evidence="2">Uncharacterized protein</fullName>
    </submittedName>
</protein>
<feature type="transmembrane region" description="Helical" evidence="1">
    <location>
        <begin position="59"/>
        <end position="78"/>
    </location>
</feature>
<reference evidence="3" key="1">
    <citation type="submission" date="2018-04" db="EMBL/GenBank/DDBJ databases">
        <authorList>
            <person name="Liu S."/>
            <person name="Wang Z."/>
            <person name="Li J."/>
        </authorList>
    </citation>
    <scope>NUCLEOTIDE SEQUENCE [LARGE SCALE GENOMIC DNA]</scope>
    <source>
        <strain evidence="3">2189</strain>
    </source>
</reference>
<dbReference type="AlphaFoldDB" id="A0A2U1T7X2"/>
<dbReference type="EMBL" id="QEEZ01000006">
    <property type="protein sequence ID" value="PWC02104.1"/>
    <property type="molecule type" value="Genomic_DNA"/>
</dbReference>
<evidence type="ECO:0000313" key="3">
    <source>
        <dbReference type="Proteomes" id="UP000244989"/>
    </source>
</evidence>
<dbReference type="KEGG" id="cyz:C3B44_07855"/>
<comment type="caution">
    <text evidence="2">The sequence shown here is derived from an EMBL/GenBank/DDBJ whole genome shotgun (WGS) entry which is preliminary data.</text>
</comment>
<accession>A0A2U1T7X2</accession>
<sequence length="108" mass="11476">MLRSIATKIMVSYVRASMGANVAAIVAVSVAIGVLAAVINTRSAVQGTEVGEAVTVNLATNAAISWTIASLFCIPQIVGRAFRKFDYFLGCLHLVGWPARRSCQMLSM</sequence>
<dbReference type="RefSeq" id="WP_108431891.1">
    <property type="nucleotide sequence ID" value="NZ_CP026947.1"/>
</dbReference>